<organism evidence="1">
    <name type="scientific">Arundo donax</name>
    <name type="common">Giant reed</name>
    <name type="synonym">Donax arundinaceus</name>
    <dbReference type="NCBI Taxonomy" id="35708"/>
    <lineage>
        <taxon>Eukaryota</taxon>
        <taxon>Viridiplantae</taxon>
        <taxon>Streptophyta</taxon>
        <taxon>Embryophyta</taxon>
        <taxon>Tracheophyta</taxon>
        <taxon>Spermatophyta</taxon>
        <taxon>Magnoliopsida</taxon>
        <taxon>Liliopsida</taxon>
        <taxon>Poales</taxon>
        <taxon>Poaceae</taxon>
        <taxon>PACMAD clade</taxon>
        <taxon>Arundinoideae</taxon>
        <taxon>Arundineae</taxon>
        <taxon>Arundo</taxon>
    </lineage>
</organism>
<sequence>MRFCWGKGSRARGLATVRGGSAN</sequence>
<dbReference type="AlphaFoldDB" id="A0A0A8ZGS6"/>
<reference evidence="1" key="2">
    <citation type="journal article" date="2015" name="Data Brief">
        <title>Shoot transcriptome of the giant reed, Arundo donax.</title>
        <authorList>
            <person name="Barrero R.A."/>
            <person name="Guerrero F.D."/>
            <person name="Moolhuijzen P."/>
            <person name="Goolsby J.A."/>
            <person name="Tidwell J."/>
            <person name="Bellgard S.E."/>
            <person name="Bellgard M.I."/>
        </authorList>
    </citation>
    <scope>NUCLEOTIDE SEQUENCE</scope>
    <source>
        <tissue evidence="1">Shoot tissue taken approximately 20 cm above the soil surface</tissue>
    </source>
</reference>
<protein>
    <submittedName>
        <fullName evidence="1">Uncharacterized protein</fullName>
    </submittedName>
</protein>
<proteinExistence type="predicted"/>
<reference evidence="1" key="1">
    <citation type="submission" date="2014-09" db="EMBL/GenBank/DDBJ databases">
        <authorList>
            <person name="Magalhaes I.L.F."/>
            <person name="Oliveira U."/>
            <person name="Santos F.R."/>
            <person name="Vidigal T.H.D.A."/>
            <person name="Brescovit A.D."/>
            <person name="Santos A.J."/>
        </authorList>
    </citation>
    <scope>NUCLEOTIDE SEQUENCE</scope>
    <source>
        <tissue evidence="1">Shoot tissue taken approximately 20 cm above the soil surface</tissue>
    </source>
</reference>
<evidence type="ECO:0000313" key="1">
    <source>
        <dbReference type="EMBL" id="JAD35950.1"/>
    </source>
</evidence>
<name>A0A0A8ZGS6_ARUDO</name>
<accession>A0A0A8ZGS6</accession>
<dbReference type="EMBL" id="GBRH01261945">
    <property type="protein sequence ID" value="JAD35950.1"/>
    <property type="molecule type" value="Transcribed_RNA"/>
</dbReference>